<dbReference type="RefSeq" id="WP_188947250.1">
    <property type="nucleotide sequence ID" value="NZ_BMPH01000002.1"/>
</dbReference>
<feature type="domain" description="SnoaL-like" evidence="2">
    <location>
        <begin position="8"/>
        <end position="107"/>
    </location>
</feature>
<sequence>MSVNKETVEKYIDGFNKNDHTQILACLTEDIVWTVFGNFRLTGKQADDAAIENEDFTGYPVLRIVRMVEEDDTAMAEIHGETHRATGEQLRMAMGEVFVMRDGLICERRAFVINIEENDYKWLLKCCAEVGRALHSLRTTADNEMPGPSEETTARSDS</sequence>
<keyword evidence="4" id="KW-1185">Reference proteome</keyword>
<accession>A0ABS4XLH9</accession>
<name>A0ABS4XLH9_GLUPR</name>
<dbReference type="Proteomes" id="UP001195422">
    <property type="component" value="Unassembled WGS sequence"/>
</dbReference>
<dbReference type="Gene3D" id="3.10.450.50">
    <property type="match status" value="1"/>
</dbReference>
<proteinExistence type="predicted"/>
<dbReference type="Pfam" id="PF12680">
    <property type="entry name" value="SnoaL_2"/>
    <property type="match status" value="1"/>
</dbReference>
<dbReference type="InterPro" id="IPR032710">
    <property type="entry name" value="NTF2-like_dom_sf"/>
</dbReference>
<protein>
    <submittedName>
        <fullName evidence="3">Ketosteroid isomerase-like protein</fullName>
    </submittedName>
</protein>
<gene>
    <name evidence="3" type="ORF">JOF39_000442</name>
</gene>
<comment type="caution">
    <text evidence="3">The sequence shown here is derived from an EMBL/GenBank/DDBJ whole genome shotgun (WGS) entry which is preliminary data.</text>
</comment>
<evidence type="ECO:0000259" key="2">
    <source>
        <dbReference type="Pfam" id="PF12680"/>
    </source>
</evidence>
<evidence type="ECO:0000313" key="4">
    <source>
        <dbReference type="Proteomes" id="UP001195422"/>
    </source>
</evidence>
<organism evidence="3 4">
    <name type="scientific">Glutamicibacter protophormiae</name>
    <name type="common">Brevibacterium protophormiae</name>
    <dbReference type="NCBI Taxonomy" id="37930"/>
    <lineage>
        <taxon>Bacteria</taxon>
        <taxon>Bacillati</taxon>
        <taxon>Actinomycetota</taxon>
        <taxon>Actinomycetes</taxon>
        <taxon>Micrococcales</taxon>
        <taxon>Micrococcaceae</taxon>
        <taxon>Glutamicibacter</taxon>
    </lineage>
</organism>
<evidence type="ECO:0000256" key="1">
    <source>
        <dbReference type="SAM" id="MobiDB-lite"/>
    </source>
</evidence>
<dbReference type="SUPFAM" id="SSF54427">
    <property type="entry name" value="NTF2-like"/>
    <property type="match status" value="1"/>
</dbReference>
<dbReference type="InterPro" id="IPR037401">
    <property type="entry name" value="SnoaL-like"/>
</dbReference>
<feature type="region of interest" description="Disordered" evidence="1">
    <location>
        <begin position="139"/>
        <end position="158"/>
    </location>
</feature>
<dbReference type="EMBL" id="JAGIOJ010000001">
    <property type="protein sequence ID" value="MBP2397361.1"/>
    <property type="molecule type" value="Genomic_DNA"/>
</dbReference>
<evidence type="ECO:0000313" key="3">
    <source>
        <dbReference type="EMBL" id="MBP2397361.1"/>
    </source>
</evidence>
<reference evidence="3 4" key="1">
    <citation type="submission" date="2021-03" db="EMBL/GenBank/DDBJ databases">
        <title>Sequencing the genomes of 1000 actinobacteria strains.</title>
        <authorList>
            <person name="Klenk H.-P."/>
        </authorList>
    </citation>
    <scope>NUCLEOTIDE SEQUENCE [LARGE SCALE GENOMIC DNA]</scope>
    <source>
        <strain evidence="3 4">DSM 20168</strain>
    </source>
</reference>